<keyword evidence="1" id="KW-0732">Signal</keyword>
<feature type="chain" id="PRO_5046354702" description="Beta-lactamase-inhibitor-like PepSY-like domain-containing protein" evidence="1">
    <location>
        <begin position="26"/>
        <end position="185"/>
    </location>
</feature>
<protein>
    <recommendedName>
        <fullName evidence="4">Beta-lactamase-inhibitor-like PepSY-like domain-containing protein</fullName>
    </recommendedName>
</protein>
<evidence type="ECO:0008006" key="4">
    <source>
        <dbReference type="Google" id="ProtNLM"/>
    </source>
</evidence>
<reference evidence="2 3" key="1">
    <citation type="submission" date="2023-12" db="EMBL/GenBank/DDBJ databases">
        <title>Novel species of the genus Arcicella isolated from rivers.</title>
        <authorList>
            <person name="Lu H."/>
        </authorList>
    </citation>
    <scope>NUCLEOTIDE SEQUENCE [LARGE SCALE GENOMIC DNA]</scope>
    <source>
        <strain evidence="2 3">LMG 21963</strain>
    </source>
</reference>
<name>A0ABU5QMS8_9BACT</name>
<sequence>MKYFSSITLLSVLVLIALSSFKPSSHPKKMYNDDDDYDTLDYYTMSVSGIKLGANYGVILDKLGSPDSVKKEETQDAQLSNHFEEYFYGKDVFFVMDETVSGFELKTSKFKIDNLVDLKVGDNMAKVKKRFPKSYKLRDVDNSVEDWITTVSVRFGATDSFLEIMVQNDKIISLTTITDDGSDTE</sequence>
<keyword evidence="3" id="KW-1185">Reference proteome</keyword>
<organism evidence="2 3">
    <name type="scientific">Arcicella aquatica</name>
    <dbReference type="NCBI Taxonomy" id="217141"/>
    <lineage>
        <taxon>Bacteria</taxon>
        <taxon>Pseudomonadati</taxon>
        <taxon>Bacteroidota</taxon>
        <taxon>Cytophagia</taxon>
        <taxon>Cytophagales</taxon>
        <taxon>Flectobacillaceae</taxon>
        <taxon>Arcicella</taxon>
    </lineage>
</organism>
<dbReference type="EMBL" id="JAYFUL010000012">
    <property type="protein sequence ID" value="MEA5258004.1"/>
    <property type="molecule type" value="Genomic_DNA"/>
</dbReference>
<evidence type="ECO:0000313" key="2">
    <source>
        <dbReference type="EMBL" id="MEA5258004.1"/>
    </source>
</evidence>
<gene>
    <name evidence="2" type="ORF">VB264_09430</name>
</gene>
<proteinExistence type="predicted"/>
<feature type="signal peptide" evidence="1">
    <location>
        <begin position="1"/>
        <end position="25"/>
    </location>
</feature>
<dbReference type="RefSeq" id="WP_323248787.1">
    <property type="nucleotide sequence ID" value="NZ_JAYFUL010000012.1"/>
</dbReference>
<evidence type="ECO:0000256" key="1">
    <source>
        <dbReference type="SAM" id="SignalP"/>
    </source>
</evidence>
<dbReference type="Proteomes" id="UP001304671">
    <property type="component" value="Unassembled WGS sequence"/>
</dbReference>
<comment type="caution">
    <text evidence="2">The sequence shown here is derived from an EMBL/GenBank/DDBJ whole genome shotgun (WGS) entry which is preliminary data.</text>
</comment>
<evidence type="ECO:0000313" key="3">
    <source>
        <dbReference type="Proteomes" id="UP001304671"/>
    </source>
</evidence>
<accession>A0ABU5QMS8</accession>